<dbReference type="GO" id="GO:0000156">
    <property type="term" value="F:phosphorelay response regulator activity"/>
    <property type="evidence" value="ECO:0007669"/>
    <property type="project" value="InterPro"/>
</dbReference>
<comment type="caution">
    <text evidence="7">The sequence shown here is derived from an EMBL/GenBank/DDBJ whole genome shotgun (WGS) entry which is preliminary data.</text>
</comment>
<dbReference type="GO" id="GO:0043565">
    <property type="term" value="F:sequence-specific DNA binding"/>
    <property type="evidence" value="ECO:0007669"/>
    <property type="project" value="InterPro"/>
</dbReference>
<dbReference type="PROSITE" id="PS50045">
    <property type="entry name" value="SIGMA54_INTERACT_4"/>
    <property type="match status" value="1"/>
</dbReference>
<dbReference type="EMBL" id="BRLH01000002">
    <property type="protein sequence ID" value="GKX55081.1"/>
    <property type="molecule type" value="Genomic_DNA"/>
</dbReference>
<dbReference type="InterPro" id="IPR009057">
    <property type="entry name" value="Homeodomain-like_sf"/>
</dbReference>
<evidence type="ECO:0000256" key="4">
    <source>
        <dbReference type="ARBA" id="ARBA00023125"/>
    </source>
</evidence>
<dbReference type="InterPro" id="IPR002197">
    <property type="entry name" value="HTH_Fis"/>
</dbReference>
<keyword evidence="2" id="KW-0067">ATP-binding</keyword>
<accession>A0AAV5N2X2</accession>
<proteinExistence type="predicted"/>
<dbReference type="Gene3D" id="1.10.10.60">
    <property type="entry name" value="Homeodomain-like"/>
    <property type="match status" value="1"/>
</dbReference>
<evidence type="ECO:0000256" key="2">
    <source>
        <dbReference type="ARBA" id="ARBA00022840"/>
    </source>
</evidence>
<evidence type="ECO:0000313" key="8">
    <source>
        <dbReference type="Proteomes" id="UP001058124"/>
    </source>
</evidence>
<keyword evidence="8" id="KW-1185">Reference proteome</keyword>
<dbReference type="GO" id="GO:0005524">
    <property type="term" value="F:ATP binding"/>
    <property type="evidence" value="ECO:0007669"/>
    <property type="project" value="UniProtKB-KW"/>
</dbReference>
<dbReference type="Gene3D" id="3.40.50.300">
    <property type="entry name" value="P-loop containing nucleotide triphosphate hydrolases"/>
    <property type="match status" value="1"/>
</dbReference>
<dbReference type="Gene3D" id="3.40.50.10660">
    <property type="entry name" value="PrpR receptor domain-like"/>
    <property type="match status" value="1"/>
</dbReference>
<dbReference type="CDD" id="cd00009">
    <property type="entry name" value="AAA"/>
    <property type="match status" value="1"/>
</dbReference>
<evidence type="ECO:0000259" key="6">
    <source>
        <dbReference type="PROSITE" id="PS50045"/>
    </source>
</evidence>
<dbReference type="InterPro" id="IPR027417">
    <property type="entry name" value="P-loop_NTPase"/>
</dbReference>
<dbReference type="PANTHER" id="PTHR32071">
    <property type="entry name" value="TRANSCRIPTIONAL REGULATORY PROTEIN"/>
    <property type="match status" value="1"/>
</dbReference>
<dbReference type="GO" id="GO:0006355">
    <property type="term" value="P:regulation of DNA-templated transcription"/>
    <property type="evidence" value="ECO:0007669"/>
    <property type="project" value="InterPro"/>
</dbReference>
<dbReference type="Gene3D" id="3.40.50.2300">
    <property type="match status" value="1"/>
</dbReference>
<feature type="domain" description="Sigma-54 factor interaction" evidence="6">
    <location>
        <begin position="317"/>
        <end position="542"/>
    </location>
</feature>
<evidence type="ECO:0000256" key="1">
    <source>
        <dbReference type="ARBA" id="ARBA00022741"/>
    </source>
</evidence>
<dbReference type="RefSeq" id="WP_027274025.1">
    <property type="nucleotide sequence ID" value="NZ_BRLH01000002.1"/>
</dbReference>
<dbReference type="SUPFAM" id="SSF52540">
    <property type="entry name" value="P-loop containing nucleoside triphosphate hydrolases"/>
    <property type="match status" value="1"/>
</dbReference>
<keyword evidence="4" id="KW-0238">DNA-binding</keyword>
<dbReference type="Gene3D" id="1.10.8.60">
    <property type="match status" value="1"/>
</dbReference>
<dbReference type="Pfam" id="PF25601">
    <property type="entry name" value="AAA_lid_14"/>
    <property type="match status" value="1"/>
</dbReference>
<dbReference type="FunFam" id="3.40.50.300:FF:000006">
    <property type="entry name" value="DNA-binding transcriptional regulator NtrC"/>
    <property type="match status" value="1"/>
</dbReference>
<reference evidence="7" key="1">
    <citation type="submission" date="2022-06" db="EMBL/GenBank/DDBJ databases">
        <title>Draft genome sequences of Leminorella grimontii str. JCM5902.</title>
        <authorList>
            <person name="Wakabayashi Y."/>
            <person name="Kojima K."/>
        </authorList>
    </citation>
    <scope>NUCLEOTIDE SEQUENCE</scope>
    <source>
        <strain evidence="7">JCM 5902</strain>
    </source>
</reference>
<keyword evidence="3" id="KW-0805">Transcription regulation</keyword>
<dbReference type="Proteomes" id="UP001058124">
    <property type="component" value="Unassembled WGS sequence"/>
</dbReference>
<gene>
    <name evidence="7" type="ORF">SOASR030_11930</name>
</gene>
<dbReference type="Pfam" id="PF06506">
    <property type="entry name" value="PrpR_N"/>
    <property type="match status" value="1"/>
</dbReference>
<dbReference type="Pfam" id="PF02954">
    <property type="entry name" value="HTH_8"/>
    <property type="match status" value="1"/>
</dbReference>
<dbReference type="AlphaFoldDB" id="A0AAV5N2X2"/>
<dbReference type="SUPFAM" id="SSF159800">
    <property type="entry name" value="PrpR receptor domain-like"/>
    <property type="match status" value="1"/>
</dbReference>
<keyword evidence="1" id="KW-0547">Nucleotide-binding</keyword>
<dbReference type="Pfam" id="PF00158">
    <property type="entry name" value="Sigma54_activat"/>
    <property type="match status" value="1"/>
</dbReference>
<organism evidence="7 8">
    <name type="scientific">Leminorella grimontii</name>
    <dbReference type="NCBI Taxonomy" id="82981"/>
    <lineage>
        <taxon>Bacteria</taxon>
        <taxon>Pseudomonadati</taxon>
        <taxon>Pseudomonadota</taxon>
        <taxon>Gammaproteobacteria</taxon>
        <taxon>Enterobacterales</taxon>
        <taxon>Budviciaceae</taxon>
        <taxon>Leminorella</taxon>
    </lineage>
</organism>
<name>A0AAV5N2X2_9GAMM</name>
<protein>
    <submittedName>
        <fullName evidence="7">Sigma-54-dependent Fis family transcriptional regulator</fullName>
    </submittedName>
</protein>
<dbReference type="SUPFAM" id="SSF46689">
    <property type="entry name" value="Homeodomain-like"/>
    <property type="match status" value="1"/>
</dbReference>
<dbReference type="InterPro" id="IPR002078">
    <property type="entry name" value="Sigma_54_int"/>
</dbReference>
<dbReference type="InterPro" id="IPR010524">
    <property type="entry name" value="Sig_transdc_resp-reg_PrpR_N"/>
</dbReference>
<dbReference type="InterPro" id="IPR025944">
    <property type="entry name" value="Sigma_54_int_dom_CS"/>
</dbReference>
<sequence>MGKNEIVIFSVSLRITQRISTLLAERKLQIPVYELNYFDVLDKANELIKNGTKIIISRGGTADLLRNNVSIPIVEISHNFYGIYRTLKEAREKSHKIAAVGFPRFCDMLKHYQSLTNEEFKICQVYNHADIENVIRQLSEENYRLVIGGLTVAEKAKKYGLGVVMGDTDNISIEQALNEAFSFLKYIREENEKLLISNAALNQTREGILCIDESGEIKRINAKGVDIFKCNAGENIFRKPHFEPIHNSIINEVELKDHPVEIHGETVFLNLRHVKNRQNFYTILSGNRSDSAFILNGKAGGKLSPKSFLVKYGFSDIVGSSKPLMHAVDLAKTYAKFDFPVHIYGETGTGKELFAQSIHGESARKNEPFIAINCAALPESILESELFGYVDGAFTSARKGGKVGIFELARNGTVFIDEISEAPLSVQIKLLRVLQEKSFTRLGGESLISTDFRLITASNKDLSPLVVSGAFREDLFYRINILNLNLPGLCERRDDVMAIIYALLAQSGRELSFTDAAIVCLKEYAWPGNVRELQAVVYRLLVLAERDVVDREDLYRYGKMARSDASASASLAIDADATDLLRKNEQHLIREVMALTAGDRVKASAILGISPSTLWRKTKELE</sequence>
<evidence type="ECO:0000313" key="7">
    <source>
        <dbReference type="EMBL" id="GKX55081.1"/>
    </source>
</evidence>
<dbReference type="InterPro" id="IPR003593">
    <property type="entry name" value="AAA+_ATPase"/>
</dbReference>
<dbReference type="InterPro" id="IPR058031">
    <property type="entry name" value="AAA_lid_NorR"/>
</dbReference>
<dbReference type="PROSITE" id="PS00688">
    <property type="entry name" value="SIGMA54_INTERACT_3"/>
    <property type="match status" value="1"/>
</dbReference>
<keyword evidence="5" id="KW-0804">Transcription</keyword>
<evidence type="ECO:0000256" key="3">
    <source>
        <dbReference type="ARBA" id="ARBA00023015"/>
    </source>
</evidence>
<dbReference type="SMART" id="SM00382">
    <property type="entry name" value="AAA"/>
    <property type="match status" value="1"/>
</dbReference>
<evidence type="ECO:0000256" key="5">
    <source>
        <dbReference type="ARBA" id="ARBA00023163"/>
    </source>
</evidence>